<evidence type="ECO:0000313" key="4">
    <source>
        <dbReference type="EMBL" id="CAI6333316.1"/>
    </source>
</evidence>
<evidence type="ECO:0000256" key="1">
    <source>
        <dbReference type="ARBA" id="ARBA00022737"/>
    </source>
</evidence>
<dbReference type="PROSITE" id="PS50297">
    <property type="entry name" value="ANK_REP_REGION"/>
    <property type="match status" value="1"/>
</dbReference>
<feature type="repeat" description="ANK" evidence="3">
    <location>
        <begin position="269"/>
        <end position="301"/>
    </location>
</feature>
<dbReference type="SMART" id="SM00248">
    <property type="entry name" value="ANK"/>
    <property type="match status" value="6"/>
</dbReference>
<organism evidence="4 5">
    <name type="scientific">Periconia digitata</name>
    <dbReference type="NCBI Taxonomy" id="1303443"/>
    <lineage>
        <taxon>Eukaryota</taxon>
        <taxon>Fungi</taxon>
        <taxon>Dikarya</taxon>
        <taxon>Ascomycota</taxon>
        <taxon>Pezizomycotina</taxon>
        <taxon>Dothideomycetes</taxon>
        <taxon>Pleosporomycetidae</taxon>
        <taxon>Pleosporales</taxon>
        <taxon>Massarineae</taxon>
        <taxon>Periconiaceae</taxon>
        <taxon>Periconia</taxon>
    </lineage>
</organism>
<dbReference type="InterPro" id="IPR002110">
    <property type="entry name" value="Ankyrin_rpt"/>
</dbReference>
<dbReference type="PROSITE" id="PS50088">
    <property type="entry name" value="ANK_REPEAT"/>
    <property type="match status" value="1"/>
</dbReference>
<reference evidence="4" key="1">
    <citation type="submission" date="2023-01" db="EMBL/GenBank/DDBJ databases">
        <authorList>
            <person name="Van Ghelder C."/>
            <person name="Rancurel C."/>
        </authorList>
    </citation>
    <scope>NUCLEOTIDE SEQUENCE</scope>
    <source>
        <strain evidence="4">CNCM I-4278</strain>
    </source>
</reference>
<keyword evidence="2 3" id="KW-0040">ANK repeat</keyword>
<dbReference type="AlphaFoldDB" id="A0A9W4UBS9"/>
<keyword evidence="1" id="KW-0677">Repeat</keyword>
<evidence type="ECO:0000313" key="5">
    <source>
        <dbReference type="Proteomes" id="UP001152607"/>
    </source>
</evidence>
<keyword evidence="5" id="KW-1185">Reference proteome</keyword>
<proteinExistence type="predicted"/>
<dbReference type="Proteomes" id="UP001152607">
    <property type="component" value="Unassembled WGS sequence"/>
</dbReference>
<dbReference type="InterPro" id="IPR036770">
    <property type="entry name" value="Ankyrin_rpt-contain_sf"/>
</dbReference>
<evidence type="ECO:0000256" key="2">
    <source>
        <dbReference type="ARBA" id="ARBA00023043"/>
    </source>
</evidence>
<sequence length="542" mass="60918">MHLSTSSSGPPGTISIEDWSFLVVYRSMITRAIDAEEGLLTEAASHFEMNTFPPHSSEFNDGGTPFKVFLDNLSDYIHQKATQLSPCSEGEDRYSILPALFTHIFLEPVYHPYDLMESDSRINICDRILESHNTAARFIALQHHLDHSLDRPPTPEERRVLWDANERVCTQAKEVLSSAGLLKFMPSIARDHPSYMSSFILTRMDKGVHDARELKWYDCMGRNILLRFAGYSDEETLLKLLPDFEELIRSSHDSHHETLAQLLNQTDSLGRTILHVACQRGMPSFAKKLLDYGACPDITTIFGSSPLHYACASKSNRADICIILLARGLTDPHKKDDWGHTPIHYADKNGQVDKMMSILRTGRACTPEDGYETLIDAVKTGNRSVVGRLLAAGATPLYGSPVSRSLLLDAIDFKQVSSLQALCEAYPNVLFKGSNWMPENPLTHAVSRQYYDGVEYLLKQDNVDVNGKDYLGRYALEIAVAHANRQILRLLLEHPKIDLYIRSESGKGILEIAKDYRIRGMIVDARKELFNPTGMGADTMRS</sequence>
<dbReference type="OrthoDB" id="539213at2759"/>
<evidence type="ECO:0008006" key="6">
    <source>
        <dbReference type="Google" id="ProtNLM"/>
    </source>
</evidence>
<comment type="caution">
    <text evidence="4">The sequence shown here is derived from an EMBL/GenBank/DDBJ whole genome shotgun (WGS) entry which is preliminary data.</text>
</comment>
<protein>
    <recommendedName>
        <fullName evidence="6">Ankyrin</fullName>
    </recommendedName>
</protein>
<dbReference type="SUPFAM" id="SSF48403">
    <property type="entry name" value="Ankyrin repeat"/>
    <property type="match status" value="1"/>
</dbReference>
<gene>
    <name evidence="4" type="ORF">PDIGIT_LOCUS6354</name>
</gene>
<dbReference type="PANTHER" id="PTHR24198">
    <property type="entry name" value="ANKYRIN REPEAT AND PROTEIN KINASE DOMAIN-CONTAINING PROTEIN"/>
    <property type="match status" value="1"/>
</dbReference>
<dbReference type="EMBL" id="CAOQHR010000004">
    <property type="protein sequence ID" value="CAI6333316.1"/>
    <property type="molecule type" value="Genomic_DNA"/>
</dbReference>
<dbReference type="Gene3D" id="1.25.40.20">
    <property type="entry name" value="Ankyrin repeat-containing domain"/>
    <property type="match status" value="3"/>
</dbReference>
<evidence type="ECO:0000256" key="3">
    <source>
        <dbReference type="PROSITE-ProRule" id="PRU00023"/>
    </source>
</evidence>
<name>A0A9W4UBS9_9PLEO</name>
<accession>A0A9W4UBS9</accession>
<dbReference type="Pfam" id="PF12796">
    <property type="entry name" value="Ank_2"/>
    <property type="match status" value="2"/>
</dbReference>
<dbReference type="PANTHER" id="PTHR24198:SF165">
    <property type="entry name" value="ANKYRIN REPEAT-CONTAINING PROTEIN-RELATED"/>
    <property type="match status" value="1"/>
</dbReference>